<dbReference type="InterPro" id="IPR057678">
    <property type="entry name" value="DUF7918"/>
</dbReference>
<protein>
    <recommendedName>
        <fullName evidence="1">DUF7918 domain-containing protein</fullName>
    </recommendedName>
</protein>
<feature type="domain" description="DUF7918" evidence="1">
    <location>
        <begin position="15"/>
        <end position="214"/>
    </location>
</feature>
<gene>
    <name evidence="2" type="ORF">RDB_LOCUS112769</name>
</gene>
<proteinExistence type="predicted"/>
<evidence type="ECO:0000259" key="1">
    <source>
        <dbReference type="Pfam" id="PF25534"/>
    </source>
</evidence>
<reference evidence="2" key="1">
    <citation type="submission" date="2021-01" db="EMBL/GenBank/DDBJ databases">
        <authorList>
            <person name="Kaushik A."/>
        </authorList>
    </citation>
    <scope>NUCLEOTIDE SEQUENCE</scope>
    <source>
        <strain evidence="2">AG5</strain>
    </source>
</reference>
<dbReference type="Pfam" id="PF25534">
    <property type="entry name" value="DUF7918"/>
    <property type="match status" value="1"/>
</dbReference>
<accession>A0A8H3E4Y8</accession>
<dbReference type="PANTHER" id="PTHR36223:SF1">
    <property type="entry name" value="TRANSCRIPTION ELONGATION FACTOR EAF N-TERMINAL DOMAIN-CONTAINING PROTEIN"/>
    <property type="match status" value="1"/>
</dbReference>
<evidence type="ECO:0000313" key="2">
    <source>
        <dbReference type="EMBL" id="CAE7176935.1"/>
    </source>
</evidence>
<organism evidence="2 3">
    <name type="scientific">Rhizoctonia solani</name>
    <dbReference type="NCBI Taxonomy" id="456999"/>
    <lineage>
        <taxon>Eukaryota</taxon>
        <taxon>Fungi</taxon>
        <taxon>Dikarya</taxon>
        <taxon>Basidiomycota</taxon>
        <taxon>Agaricomycotina</taxon>
        <taxon>Agaricomycetes</taxon>
        <taxon>Cantharellales</taxon>
        <taxon>Ceratobasidiaceae</taxon>
        <taxon>Rhizoctonia</taxon>
    </lineage>
</organism>
<dbReference type="Proteomes" id="UP000663827">
    <property type="component" value="Unassembled WGS sequence"/>
</dbReference>
<dbReference type="EMBL" id="CAJNJQ010002477">
    <property type="protein sequence ID" value="CAE7176935.1"/>
    <property type="molecule type" value="Genomic_DNA"/>
</dbReference>
<name>A0A8H3E4Y8_9AGAM</name>
<comment type="caution">
    <text evidence="2">The sequence shown here is derived from an EMBL/GenBank/DDBJ whole genome shotgun (WGS) entry which is preliminary data.</text>
</comment>
<dbReference type="PANTHER" id="PTHR36223">
    <property type="entry name" value="BETA-LACTAMASE-TYPE TRANSPEPTIDASE FOLD DOMAIN CONTAINING PROTEIN"/>
    <property type="match status" value="1"/>
</dbReference>
<sequence length="278" mass="31636">MIFENLGLSVWITDSDKNKLPEYKVQETSHHTIECWIPSTEGKNFEIHFKMQRNPHPKYDLAMVPILDGIKLQGDVVHKREINTGYSDFYNKELVEEATARLYVFGRQTLTDSDDYAEPDESLLENLNTIKFMLEWGRRGRSSRAEFCTPQEIGPIPETKMKKGHPGAAKLGEAISVPAVSMSYNFKVCDGIQPITFVFRYAPEDWLRAQGIVKSDPGAKDHGNIGVKKRAYSTLDVIDVDELETDDEVEFVKHMVPASIINTSNKRQRTAVPKKEED</sequence>
<evidence type="ECO:0000313" key="3">
    <source>
        <dbReference type="Proteomes" id="UP000663827"/>
    </source>
</evidence>
<dbReference type="AlphaFoldDB" id="A0A8H3E4Y8"/>